<dbReference type="PANTHER" id="PTHR24306:SF0">
    <property type="entry name" value="7-ALPHA-HYDROXYCHOLEST-4-EN-3-ONE 12-ALPHA-HYDROXYLASE"/>
    <property type="match status" value="1"/>
</dbReference>
<keyword evidence="5 13" id="KW-0349">Heme</keyword>
<dbReference type="GO" id="GO:0006629">
    <property type="term" value="P:lipid metabolic process"/>
    <property type="evidence" value="ECO:0007669"/>
    <property type="project" value="UniProtKB-KW"/>
</dbReference>
<keyword evidence="9" id="KW-1133">Transmembrane helix</keyword>
<evidence type="ECO:0000256" key="2">
    <source>
        <dbReference type="ARBA" id="ARBA00004389"/>
    </source>
</evidence>
<protein>
    <submittedName>
        <fullName evidence="16">Uncharacterized protein</fullName>
    </submittedName>
</protein>
<evidence type="ECO:0000313" key="17">
    <source>
        <dbReference type="Proteomes" id="UP001460270"/>
    </source>
</evidence>
<accession>A0AAW0Q6Y7</accession>
<evidence type="ECO:0000256" key="6">
    <source>
        <dbReference type="ARBA" id="ARBA00022692"/>
    </source>
</evidence>
<dbReference type="EMBL" id="JBBPFD010000001">
    <property type="protein sequence ID" value="KAK7944493.1"/>
    <property type="molecule type" value="Genomic_DNA"/>
</dbReference>
<feature type="binding site" description="axial binding residue" evidence="14">
    <location>
        <position position="452"/>
    </location>
    <ligand>
        <name>heme</name>
        <dbReference type="ChEBI" id="CHEBI:30413"/>
    </ligand>
    <ligandPart>
        <name>Fe</name>
        <dbReference type="ChEBI" id="CHEBI:18248"/>
    </ligandPart>
</feature>
<evidence type="ECO:0000256" key="13">
    <source>
        <dbReference type="PIRNR" id="PIRNR000047"/>
    </source>
</evidence>
<keyword evidence="17" id="KW-1185">Reference proteome</keyword>
<keyword evidence="10 13" id="KW-0408">Iron</keyword>
<evidence type="ECO:0000256" key="14">
    <source>
        <dbReference type="PIRSR" id="PIRSR000047-1"/>
    </source>
</evidence>
<dbReference type="Gene3D" id="1.10.630.10">
    <property type="entry name" value="Cytochrome P450"/>
    <property type="match status" value="1"/>
</dbReference>
<organism evidence="16 17">
    <name type="scientific">Mugilogobius chulae</name>
    <name type="common">yellowstripe goby</name>
    <dbReference type="NCBI Taxonomy" id="88201"/>
    <lineage>
        <taxon>Eukaryota</taxon>
        <taxon>Metazoa</taxon>
        <taxon>Chordata</taxon>
        <taxon>Craniata</taxon>
        <taxon>Vertebrata</taxon>
        <taxon>Euteleostomi</taxon>
        <taxon>Actinopterygii</taxon>
        <taxon>Neopterygii</taxon>
        <taxon>Teleostei</taxon>
        <taxon>Neoteleostei</taxon>
        <taxon>Acanthomorphata</taxon>
        <taxon>Gobiaria</taxon>
        <taxon>Gobiiformes</taxon>
        <taxon>Gobioidei</taxon>
        <taxon>Gobiidae</taxon>
        <taxon>Gobionellinae</taxon>
        <taxon>Mugilogobius</taxon>
    </lineage>
</organism>
<keyword evidence="7 13" id="KW-0479">Metal-binding</keyword>
<comment type="caution">
    <text evidence="16">The sequence shown here is derived from an EMBL/GenBank/DDBJ whole genome shotgun (WGS) entry which is preliminary data.</text>
</comment>
<dbReference type="InterPro" id="IPR002403">
    <property type="entry name" value="Cyt_P450_E_grp-IV"/>
</dbReference>
<evidence type="ECO:0000256" key="10">
    <source>
        <dbReference type="ARBA" id="ARBA00023004"/>
    </source>
</evidence>
<evidence type="ECO:0000313" key="16">
    <source>
        <dbReference type="EMBL" id="KAK7944493.1"/>
    </source>
</evidence>
<evidence type="ECO:0000256" key="8">
    <source>
        <dbReference type="ARBA" id="ARBA00022824"/>
    </source>
</evidence>
<dbReference type="Proteomes" id="UP001460270">
    <property type="component" value="Unassembled WGS sequence"/>
</dbReference>
<evidence type="ECO:0000256" key="7">
    <source>
        <dbReference type="ARBA" id="ARBA00022723"/>
    </source>
</evidence>
<dbReference type="InterPro" id="IPR001128">
    <property type="entry name" value="Cyt_P450"/>
</dbReference>
<keyword evidence="4" id="KW-0444">Lipid biosynthesis</keyword>
<dbReference type="InterPro" id="IPR024204">
    <property type="entry name" value="Cyt_P450_CYP7A1-type"/>
</dbReference>
<keyword evidence="11" id="KW-0443">Lipid metabolism</keyword>
<evidence type="ECO:0000256" key="1">
    <source>
        <dbReference type="ARBA" id="ARBA00001971"/>
    </source>
</evidence>
<keyword evidence="6" id="KW-0812">Transmembrane</keyword>
<dbReference type="FunFam" id="1.10.630.10:FF:000025">
    <property type="entry name" value="Prostaglandin I2 (prostacyclin) synthase"/>
    <property type="match status" value="1"/>
</dbReference>
<feature type="binding site" evidence="15">
    <location>
        <position position="109"/>
    </location>
    <ligand>
        <name>substrate</name>
    </ligand>
</feature>
<gene>
    <name evidence="16" type="ORF">WMY93_000221</name>
</gene>
<comment type="similarity">
    <text evidence="3 13">Belongs to the cytochrome P450 family.</text>
</comment>
<evidence type="ECO:0000256" key="4">
    <source>
        <dbReference type="ARBA" id="ARBA00022516"/>
    </source>
</evidence>
<name>A0AAW0Q6Y7_9GOBI</name>
<evidence type="ECO:0000256" key="12">
    <source>
        <dbReference type="ARBA" id="ARBA00023136"/>
    </source>
</evidence>
<dbReference type="GO" id="GO:0005789">
    <property type="term" value="C:endoplasmic reticulum membrane"/>
    <property type="evidence" value="ECO:0007669"/>
    <property type="project" value="UniProtKB-SubCell"/>
</dbReference>
<evidence type="ECO:0000256" key="11">
    <source>
        <dbReference type="ARBA" id="ARBA00023098"/>
    </source>
</evidence>
<proteinExistence type="inferred from homology"/>
<evidence type="ECO:0000256" key="9">
    <source>
        <dbReference type="ARBA" id="ARBA00022989"/>
    </source>
</evidence>
<feature type="binding site" evidence="15">
    <location>
        <position position="295"/>
    </location>
    <ligand>
        <name>substrate</name>
    </ligand>
</feature>
<keyword evidence="12 13" id="KW-0472">Membrane</keyword>
<dbReference type="Pfam" id="PF00067">
    <property type="entry name" value="p450"/>
    <property type="match status" value="1"/>
</dbReference>
<reference evidence="17" key="1">
    <citation type="submission" date="2024-04" db="EMBL/GenBank/DDBJ databases">
        <title>Salinicola lusitanus LLJ914,a marine bacterium isolated from the Okinawa Trough.</title>
        <authorList>
            <person name="Li J."/>
        </authorList>
    </citation>
    <scope>NUCLEOTIDE SEQUENCE [LARGE SCALE GENOMIC DNA]</scope>
</reference>
<dbReference type="PANTHER" id="PTHR24306">
    <property type="match status" value="1"/>
</dbReference>
<comment type="subcellular location">
    <subcellularLocation>
        <location evidence="2">Endoplasmic reticulum membrane</location>
        <topology evidence="2">Single-pass membrane protein</topology>
    </subcellularLocation>
</comment>
<keyword evidence="8 13" id="KW-0256">Endoplasmic reticulum</keyword>
<dbReference type="PRINTS" id="PR00465">
    <property type="entry name" value="EP450IV"/>
</dbReference>
<feature type="binding site" evidence="15">
    <location>
        <position position="393"/>
    </location>
    <ligand>
        <name>substrate</name>
    </ligand>
</feature>
<evidence type="ECO:0000256" key="5">
    <source>
        <dbReference type="ARBA" id="ARBA00022617"/>
    </source>
</evidence>
<comment type="cofactor">
    <cofactor evidence="1 13 14">
        <name>heme</name>
        <dbReference type="ChEBI" id="CHEBI:30413"/>
    </cofactor>
</comment>
<sequence>MSLLLPVLIGLLACLFSGLYFLGVFRQRRPGEPPLDKGWIPWLGHVLEFRKDTAKFLQRMRKKHGDVFTIQLGGHYITFLQDPLSFGAFVKESREKLNFNAFATQLLKRVFGYHFINADHSVLDVSSQKHLKGYGLQIMNESMMRNLQNLMLHNLGSAANQKTWTEDGLFNYCYNIVFRAGYLALYGNATSETEGDKEKAINKDRAESDVLFQEFRKYDQLFPNLAYNVLPPSGRREASRLLNHFWNKLSLEKIRSKDNISGWISDIITMRREEGMSDSMIERYMFVLLWASQGNTGPSSFWLLLYLMKDPVALKALRKEVDKVLKESGQEVRPGGPPVDLTYEMLMKTPVLDSAVEETLRLVAAPLLTRSVLQDMTLNMADGRQFFIRKGDRMAVFPYIAVHIDPEIHPDPHTFKYDRFLTPEGTRKTDFYKGGKRVKHYTMPWGSGVSMCPGRFFATSELKQFIFLMLVYFDFELKNPDEKIPQIDYRRWGFGTMQPDREVKFRYRLRY</sequence>
<dbReference type="GO" id="GO:0020037">
    <property type="term" value="F:heme binding"/>
    <property type="evidence" value="ECO:0007669"/>
    <property type="project" value="InterPro"/>
</dbReference>
<dbReference type="GO" id="GO:0005506">
    <property type="term" value="F:iron ion binding"/>
    <property type="evidence" value="ECO:0007669"/>
    <property type="project" value="InterPro"/>
</dbReference>
<evidence type="ECO:0000256" key="15">
    <source>
        <dbReference type="PIRSR" id="PIRSR000047-2"/>
    </source>
</evidence>
<evidence type="ECO:0000256" key="3">
    <source>
        <dbReference type="ARBA" id="ARBA00010617"/>
    </source>
</evidence>
<dbReference type="GO" id="GO:0008397">
    <property type="term" value="F:sterol 12-alpha-hydroxylase activity"/>
    <property type="evidence" value="ECO:0007669"/>
    <property type="project" value="TreeGrafter"/>
</dbReference>
<dbReference type="AlphaFoldDB" id="A0AAW0Q6Y7"/>
<dbReference type="PIRSF" id="PIRSF000047">
    <property type="entry name" value="Cytochrome_CYPVIIA1"/>
    <property type="match status" value="1"/>
</dbReference>
<dbReference type="InterPro" id="IPR036396">
    <property type="entry name" value="Cyt_P450_sf"/>
</dbReference>
<dbReference type="SUPFAM" id="SSF48264">
    <property type="entry name" value="Cytochrome P450"/>
    <property type="match status" value="1"/>
</dbReference>